<evidence type="ECO:0000256" key="2">
    <source>
        <dbReference type="ARBA" id="ARBA00010679"/>
    </source>
</evidence>
<dbReference type="EC" id="4.2.99.18" evidence="3"/>
<dbReference type="Proteomes" id="UP001140206">
    <property type="component" value="Chromosome 1"/>
</dbReference>
<evidence type="ECO:0000259" key="14">
    <source>
        <dbReference type="SMART" id="SM00478"/>
    </source>
</evidence>
<feature type="region of interest" description="Disordered" evidence="12">
    <location>
        <begin position="429"/>
        <end position="456"/>
    </location>
</feature>
<dbReference type="AlphaFoldDB" id="A0AAV8HHB7"/>
<dbReference type="Gene3D" id="3.30.310.40">
    <property type="match status" value="1"/>
</dbReference>
<dbReference type="GO" id="GO:0034039">
    <property type="term" value="F:8-oxo-7,8-dihydroguanine DNA N-glycosylase activity"/>
    <property type="evidence" value="ECO:0007669"/>
    <property type="project" value="TreeGrafter"/>
</dbReference>
<organism evidence="15 16">
    <name type="scientific">Rhynchospora pubera</name>
    <dbReference type="NCBI Taxonomy" id="906938"/>
    <lineage>
        <taxon>Eukaryota</taxon>
        <taxon>Viridiplantae</taxon>
        <taxon>Streptophyta</taxon>
        <taxon>Embryophyta</taxon>
        <taxon>Tracheophyta</taxon>
        <taxon>Spermatophyta</taxon>
        <taxon>Magnoliopsida</taxon>
        <taxon>Liliopsida</taxon>
        <taxon>Poales</taxon>
        <taxon>Cyperaceae</taxon>
        <taxon>Cyperoideae</taxon>
        <taxon>Rhynchosporeae</taxon>
        <taxon>Rhynchospora</taxon>
    </lineage>
</organism>
<comment type="similarity">
    <text evidence="2">Belongs to the type-1 OGG1 family.</text>
</comment>
<keyword evidence="16" id="KW-1185">Reference proteome</keyword>
<evidence type="ECO:0000256" key="12">
    <source>
        <dbReference type="SAM" id="MobiDB-lite"/>
    </source>
</evidence>
<keyword evidence="7 15" id="KW-0456">Lyase</keyword>
<keyword evidence="5" id="KW-0378">Hydrolase</keyword>
<accession>A0AAV8HHB7</accession>
<evidence type="ECO:0000313" key="15">
    <source>
        <dbReference type="EMBL" id="KAJ4814172.1"/>
    </source>
</evidence>
<evidence type="ECO:0000256" key="4">
    <source>
        <dbReference type="ARBA" id="ARBA00022763"/>
    </source>
</evidence>
<comment type="catalytic activity">
    <reaction evidence="11">
        <text>2'-deoxyribonucleotide-(2'-deoxyribose 5'-phosphate)-2'-deoxyribonucleotide-DNA = a 3'-end 2'-deoxyribonucleotide-(2,3-dehydro-2,3-deoxyribose 5'-phosphate)-DNA + a 5'-end 5'-phospho-2'-deoxyribonucleoside-DNA + H(+)</text>
        <dbReference type="Rhea" id="RHEA:66592"/>
        <dbReference type="Rhea" id="RHEA-COMP:13180"/>
        <dbReference type="Rhea" id="RHEA-COMP:16897"/>
        <dbReference type="Rhea" id="RHEA-COMP:17067"/>
        <dbReference type="ChEBI" id="CHEBI:15378"/>
        <dbReference type="ChEBI" id="CHEBI:136412"/>
        <dbReference type="ChEBI" id="CHEBI:157695"/>
        <dbReference type="ChEBI" id="CHEBI:167181"/>
        <dbReference type="EC" id="4.2.99.18"/>
    </reaction>
</comment>
<dbReference type="PANTHER" id="PTHR10242:SF2">
    <property type="entry name" value="N-GLYCOSYLASE_DNA LYASE"/>
    <property type="match status" value="1"/>
</dbReference>
<feature type="transmembrane region" description="Helical" evidence="13">
    <location>
        <begin position="180"/>
        <end position="202"/>
    </location>
</feature>
<comment type="subcellular location">
    <subcellularLocation>
        <location evidence="1">Nucleus</location>
    </subcellularLocation>
</comment>
<dbReference type="Pfam" id="PF00730">
    <property type="entry name" value="HhH-GPD"/>
    <property type="match status" value="1"/>
</dbReference>
<keyword evidence="8" id="KW-0539">Nucleus</keyword>
<keyword evidence="9" id="KW-0511">Multifunctional enzyme</keyword>
<dbReference type="InterPro" id="IPR003265">
    <property type="entry name" value="HhH-GPD_domain"/>
</dbReference>
<sequence>MRFVGAINHHSVSVNQAPIPNPMKPRHVVSLPTSTFLSRASATMVTTYRRRSRIKPPTPPPASTPPPPPLPPSLHKQNPDSTTRRSLASSLHWELLPFPQSELSLPLTLPTGQSFRWRPTGPLQFTGVVGSHLISLAHVDTSPSRQVAIYFHNGTSVSSAHAALSDYFNFGTVILLKRCIWLFILLLLVFIYTKLVVFLSGISLSDLWQEFSAVDLRFKELSERFGGGARVMRQDPVECVFQFLCSSNNNIKRIEKMVSVLESYGSHLGSAGGFEFYQFPSIQKLASITETELRQAGFGYRAKYVVGTAKALQGKPGGGEKWLSSLRQMELGAVIDALCTLPGVGPKVAACIALFSLDQHHAVPVDTHVWKIATRYLMPELAGMSLTPKLCNRVAEAFVAKYGKYAGWAQNVLFIGELSSQKVPSAVDGTAPHAGKAVKRKRVKKDLPISGGIEEK</sequence>
<dbReference type="GO" id="GO:0003684">
    <property type="term" value="F:damaged DNA binding"/>
    <property type="evidence" value="ECO:0007669"/>
    <property type="project" value="InterPro"/>
</dbReference>
<feature type="compositionally biased region" description="Pro residues" evidence="12">
    <location>
        <begin position="56"/>
        <end position="72"/>
    </location>
</feature>
<keyword evidence="13" id="KW-0812">Transmembrane</keyword>
<evidence type="ECO:0000256" key="3">
    <source>
        <dbReference type="ARBA" id="ARBA00012720"/>
    </source>
</evidence>
<dbReference type="Gene3D" id="1.10.1670.10">
    <property type="entry name" value="Helix-hairpin-Helix base-excision DNA repair enzymes (C-terminal)"/>
    <property type="match status" value="1"/>
</dbReference>
<dbReference type="InterPro" id="IPR012904">
    <property type="entry name" value="OGG_N"/>
</dbReference>
<keyword evidence="4" id="KW-0227">DNA damage</keyword>
<evidence type="ECO:0000256" key="1">
    <source>
        <dbReference type="ARBA" id="ARBA00004123"/>
    </source>
</evidence>
<dbReference type="FunFam" id="1.10.340.30:FF:000012">
    <property type="entry name" value="N-glycosylase/DNA lyase"/>
    <property type="match status" value="1"/>
</dbReference>
<gene>
    <name evidence="15" type="ORF">LUZ62_026738</name>
</gene>
<proteinExistence type="inferred from homology"/>
<protein>
    <recommendedName>
        <fullName evidence="3">DNA-(apurinic or apyrimidinic site) lyase</fullName>
        <ecNumber evidence="3">4.2.99.18</ecNumber>
    </recommendedName>
</protein>
<dbReference type="Gene3D" id="1.10.340.30">
    <property type="entry name" value="Hypothetical protein, domain 2"/>
    <property type="match status" value="1"/>
</dbReference>
<dbReference type="Pfam" id="PF07934">
    <property type="entry name" value="OGG_N"/>
    <property type="match status" value="1"/>
</dbReference>
<name>A0AAV8HHB7_9POAL</name>
<dbReference type="SUPFAM" id="SSF48150">
    <property type="entry name" value="DNA-glycosylase"/>
    <property type="match status" value="1"/>
</dbReference>
<feature type="domain" description="HhH-GPD" evidence="14">
    <location>
        <begin position="245"/>
        <end position="418"/>
    </location>
</feature>
<dbReference type="GO" id="GO:0006289">
    <property type="term" value="P:nucleotide-excision repair"/>
    <property type="evidence" value="ECO:0007669"/>
    <property type="project" value="InterPro"/>
</dbReference>
<dbReference type="PANTHER" id="PTHR10242">
    <property type="entry name" value="8-OXOGUANINE DNA GLYCOSYLASE"/>
    <property type="match status" value="1"/>
</dbReference>
<keyword evidence="10" id="KW-0326">Glycosidase</keyword>
<keyword evidence="13" id="KW-0472">Membrane</keyword>
<evidence type="ECO:0000256" key="8">
    <source>
        <dbReference type="ARBA" id="ARBA00023242"/>
    </source>
</evidence>
<evidence type="ECO:0000256" key="9">
    <source>
        <dbReference type="ARBA" id="ARBA00023268"/>
    </source>
</evidence>
<dbReference type="GO" id="GO:0140078">
    <property type="term" value="F:class I DNA-(apurinic or apyrimidinic site) endonuclease activity"/>
    <property type="evidence" value="ECO:0007669"/>
    <property type="project" value="UniProtKB-EC"/>
</dbReference>
<dbReference type="SUPFAM" id="SSF55945">
    <property type="entry name" value="TATA-box binding protein-like"/>
    <property type="match status" value="1"/>
</dbReference>
<keyword evidence="6" id="KW-0234">DNA repair</keyword>
<dbReference type="GO" id="GO:0005634">
    <property type="term" value="C:nucleus"/>
    <property type="evidence" value="ECO:0007669"/>
    <property type="project" value="UniProtKB-SubCell"/>
</dbReference>
<evidence type="ECO:0000256" key="13">
    <source>
        <dbReference type="SAM" id="Phobius"/>
    </source>
</evidence>
<dbReference type="InterPro" id="IPR052054">
    <property type="entry name" value="Oxidative_DNA_repair_enzyme"/>
</dbReference>
<dbReference type="FunFam" id="1.10.1670.10:FF:000005">
    <property type="entry name" value="N-glycosylase/DNA lyase OGG1"/>
    <property type="match status" value="1"/>
</dbReference>
<dbReference type="GO" id="GO:0006285">
    <property type="term" value="P:base-excision repair, AP site formation"/>
    <property type="evidence" value="ECO:0007669"/>
    <property type="project" value="TreeGrafter"/>
</dbReference>
<evidence type="ECO:0000256" key="5">
    <source>
        <dbReference type="ARBA" id="ARBA00022801"/>
    </source>
</evidence>
<evidence type="ECO:0000256" key="10">
    <source>
        <dbReference type="ARBA" id="ARBA00023295"/>
    </source>
</evidence>
<dbReference type="CDD" id="cd00056">
    <property type="entry name" value="ENDO3c"/>
    <property type="match status" value="1"/>
</dbReference>
<dbReference type="InterPro" id="IPR011257">
    <property type="entry name" value="DNA_glycosylase"/>
</dbReference>
<reference evidence="15" key="1">
    <citation type="submission" date="2022-08" db="EMBL/GenBank/DDBJ databases">
        <authorList>
            <person name="Marques A."/>
        </authorList>
    </citation>
    <scope>NUCLEOTIDE SEQUENCE</scope>
    <source>
        <strain evidence="15">RhyPub2mFocal</strain>
        <tissue evidence="15">Leaves</tissue>
    </source>
</reference>
<keyword evidence="13" id="KW-1133">Transmembrane helix</keyword>
<dbReference type="SMART" id="SM00478">
    <property type="entry name" value="ENDO3c"/>
    <property type="match status" value="1"/>
</dbReference>
<feature type="region of interest" description="Disordered" evidence="12">
    <location>
        <begin position="41"/>
        <end position="83"/>
    </location>
</feature>
<evidence type="ECO:0000256" key="11">
    <source>
        <dbReference type="ARBA" id="ARBA00044632"/>
    </source>
</evidence>
<comment type="caution">
    <text evidence="15">The sequence shown here is derived from an EMBL/GenBank/DDBJ whole genome shotgun (WGS) entry which is preliminary data.</text>
</comment>
<evidence type="ECO:0000313" key="16">
    <source>
        <dbReference type="Proteomes" id="UP001140206"/>
    </source>
</evidence>
<evidence type="ECO:0000256" key="6">
    <source>
        <dbReference type="ARBA" id="ARBA00023204"/>
    </source>
</evidence>
<dbReference type="InterPro" id="IPR023170">
    <property type="entry name" value="HhH_base_excis_C"/>
</dbReference>
<dbReference type="EMBL" id="JAMFTS010000001">
    <property type="protein sequence ID" value="KAJ4814172.1"/>
    <property type="molecule type" value="Genomic_DNA"/>
</dbReference>
<evidence type="ECO:0000256" key="7">
    <source>
        <dbReference type="ARBA" id="ARBA00023239"/>
    </source>
</evidence>